<dbReference type="Pfam" id="PF01595">
    <property type="entry name" value="CNNM"/>
    <property type="match status" value="1"/>
</dbReference>
<accession>A0A0C3CEY7</accession>
<dbReference type="PROSITE" id="PS51846">
    <property type="entry name" value="CNNM"/>
    <property type="match status" value="1"/>
</dbReference>
<evidence type="ECO:0000259" key="9">
    <source>
        <dbReference type="PROSITE" id="PS51846"/>
    </source>
</evidence>
<protein>
    <recommendedName>
        <fullName evidence="9">CNNM transmembrane domain-containing protein</fullName>
    </recommendedName>
</protein>
<name>A0A0C3CEY7_HEBCY</name>
<dbReference type="InterPro" id="IPR046342">
    <property type="entry name" value="CBS_dom_sf"/>
</dbReference>
<feature type="chain" id="PRO_5002173149" description="CNNM transmembrane domain-containing protein" evidence="8">
    <location>
        <begin position="18"/>
        <end position="424"/>
    </location>
</feature>
<dbReference type="FunFam" id="3.10.580.10:FF:000006">
    <property type="entry name" value="DUF21 and CBS domain protein"/>
    <property type="match status" value="1"/>
</dbReference>
<dbReference type="HOGENOM" id="CLU_011310_0_3_1"/>
<dbReference type="Gene3D" id="3.10.580.10">
    <property type="entry name" value="CBS-domain"/>
    <property type="match status" value="1"/>
</dbReference>
<reference evidence="10 11" key="1">
    <citation type="submission" date="2014-04" db="EMBL/GenBank/DDBJ databases">
        <authorList>
            <consortium name="DOE Joint Genome Institute"/>
            <person name="Kuo A."/>
            <person name="Gay G."/>
            <person name="Dore J."/>
            <person name="Kohler A."/>
            <person name="Nagy L.G."/>
            <person name="Floudas D."/>
            <person name="Copeland A."/>
            <person name="Barry K.W."/>
            <person name="Cichocki N."/>
            <person name="Veneault-Fourrey C."/>
            <person name="LaButti K."/>
            <person name="Lindquist E.A."/>
            <person name="Lipzen A."/>
            <person name="Lundell T."/>
            <person name="Morin E."/>
            <person name="Murat C."/>
            <person name="Sun H."/>
            <person name="Tunlid A."/>
            <person name="Henrissat B."/>
            <person name="Grigoriev I.V."/>
            <person name="Hibbett D.S."/>
            <person name="Martin F."/>
            <person name="Nordberg H.P."/>
            <person name="Cantor M.N."/>
            <person name="Hua S.X."/>
        </authorList>
    </citation>
    <scope>NUCLEOTIDE SEQUENCE [LARGE SCALE GENOMIC DNA]</scope>
    <source>
        <strain evidence="11">h7</strain>
    </source>
</reference>
<evidence type="ECO:0000313" key="11">
    <source>
        <dbReference type="Proteomes" id="UP000053424"/>
    </source>
</evidence>
<proteinExistence type="predicted"/>
<reference evidence="11" key="2">
    <citation type="submission" date="2015-01" db="EMBL/GenBank/DDBJ databases">
        <title>Evolutionary Origins and Diversification of the Mycorrhizal Mutualists.</title>
        <authorList>
            <consortium name="DOE Joint Genome Institute"/>
            <consortium name="Mycorrhizal Genomics Consortium"/>
            <person name="Kohler A."/>
            <person name="Kuo A."/>
            <person name="Nagy L.G."/>
            <person name="Floudas D."/>
            <person name="Copeland A."/>
            <person name="Barry K.W."/>
            <person name="Cichocki N."/>
            <person name="Veneault-Fourrey C."/>
            <person name="LaButti K."/>
            <person name="Lindquist E.A."/>
            <person name="Lipzen A."/>
            <person name="Lundell T."/>
            <person name="Morin E."/>
            <person name="Murat C."/>
            <person name="Riley R."/>
            <person name="Ohm R."/>
            <person name="Sun H."/>
            <person name="Tunlid A."/>
            <person name="Henrissat B."/>
            <person name="Grigoriev I.V."/>
            <person name="Hibbett D.S."/>
            <person name="Martin F."/>
        </authorList>
    </citation>
    <scope>NUCLEOTIDE SEQUENCE [LARGE SCALE GENOMIC DNA]</scope>
    <source>
        <strain evidence="11">h7</strain>
    </source>
</reference>
<keyword evidence="2 6" id="KW-0812">Transmembrane</keyword>
<feature type="transmembrane region" description="Helical" evidence="7">
    <location>
        <begin position="101"/>
        <end position="122"/>
    </location>
</feature>
<evidence type="ECO:0000256" key="4">
    <source>
        <dbReference type="ARBA" id="ARBA00022989"/>
    </source>
</evidence>
<keyword evidence="11" id="KW-1185">Reference proteome</keyword>
<comment type="subcellular location">
    <subcellularLocation>
        <location evidence="1">Membrane</location>
        <topology evidence="1">Multi-pass membrane protein</topology>
    </subcellularLocation>
</comment>
<sequence length="424" mass="46532">MKLRLPTLILLLRVVNASPFYHAMKKHKTGHPGAEPGSEEFWYHLIVSAGLVFAGGVFAGLTLGLMGLDILHLRVLATSSEDLKQRRNAQKVLRLMSRGKHWVLVVLLLCNVIVNESLPIFLDSALGGGYTAIVIATAAIVIFGEIIPQAVSVRYGLSIGAACAPLVLALMFLLAPIAWPVAKLLDWALGTKAQHTYKKAELKSFLQFHRTGDEPLRDEEITILNGVLELNTKKVETIMTSLEDTVCLSADDILDYPAVHAILQSGYSRFPVHEKGDKNVFIGLLLVKMLLTYDPKKALPVSAFPLFILPEAPPSINCFEALDYFQTGRAHLLLISRTPGISGGALGIITLEDIIEEIISEEIVDETDQYEDNHNKRRARRQVISSGRGGIVEGRGRRTSFTETSSLVERLRSGNKPAPPYGSI</sequence>
<feature type="transmembrane region" description="Helical" evidence="7">
    <location>
        <begin position="159"/>
        <end position="179"/>
    </location>
</feature>
<evidence type="ECO:0000256" key="3">
    <source>
        <dbReference type="ARBA" id="ARBA00022737"/>
    </source>
</evidence>
<dbReference type="SUPFAM" id="SSF54631">
    <property type="entry name" value="CBS-domain pair"/>
    <property type="match status" value="1"/>
</dbReference>
<evidence type="ECO:0000256" key="6">
    <source>
        <dbReference type="PROSITE-ProRule" id="PRU01193"/>
    </source>
</evidence>
<evidence type="ECO:0000256" key="7">
    <source>
        <dbReference type="SAM" id="Phobius"/>
    </source>
</evidence>
<dbReference type="InterPro" id="IPR002550">
    <property type="entry name" value="CNNM"/>
</dbReference>
<dbReference type="STRING" id="686832.A0A0C3CEY7"/>
<dbReference type="PANTHER" id="PTHR12064:SF97">
    <property type="entry name" value="METAL TRANSPORTER CNNM-5"/>
    <property type="match status" value="1"/>
</dbReference>
<gene>
    <name evidence="10" type="ORF">M413DRAFT_440772</name>
</gene>
<feature type="transmembrane region" description="Helical" evidence="7">
    <location>
        <begin position="128"/>
        <end position="147"/>
    </location>
</feature>
<keyword evidence="8" id="KW-0732">Signal</keyword>
<feature type="signal peptide" evidence="8">
    <location>
        <begin position="1"/>
        <end position="17"/>
    </location>
</feature>
<evidence type="ECO:0000256" key="8">
    <source>
        <dbReference type="SAM" id="SignalP"/>
    </source>
</evidence>
<evidence type="ECO:0000256" key="2">
    <source>
        <dbReference type="ARBA" id="ARBA00022692"/>
    </source>
</evidence>
<dbReference type="EMBL" id="KN831770">
    <property type="protein sequence ID" value="KIM47330.1"/>
    <property type="molecule type" value="Genomic_DNA"/>
</dbReference>
<evidence type="ECO:0000256" key="1">
    <source>
        <dbReference type="ARBA" id="ARBA00004141"/>
    </source>
</evidence>
<dbReference type="OrthoDB" id="5353557at2759"/>
<dbReference type="InterPro" id="IPR045095">
    <property type="entry name" value="ACDP"/>
</dbReference>
<dbReference type="Proteomes" id="UP000053424">
    <property type="component" value="Unassembled WGS sequence"/>
</dbReference>
<keyword evidence="3" id="KW-0677">Repeat</keyword>
<organism evidence="10 11">
    <name type="scientific">Hebeloma cylindrosporum</name>
    <dbReference type="NCBI Taxonomy" id="76867"/>
    <lineage>
        <taxon>Eukaryota</taxon>
        <taxon>Fungi</taxon>
        <taxon>Dikarya</taxon>
        <taxon>Basidiomycota</taxon>
        <taxon>Agaricomycotina</taxon>
        <taxon>Agaricomycetes</taxon>
        <taxon>Agaricomycetidae</taxon>
        <taxon>Agaricales</taxon>
        <taxon>Agaricineae</taxon>
        <taxon>Hymenogastraceae</taxon>
        <taxon>Hebeloma</taxon>
    </lineage>
</organism>
<keyword evidence="4 6" id="KW-1133">Transmembrane helix</keyword>
<dbReference type="GO" id="GO:0010960">
    <property type="term" value="P:magnesium ion homeostasis"/>
    <property type="evidence" value="ECO:0007669"/>
    <property type="project" value="InterPro"/>
</dbReference>
<dbReference type="GO" id="GO:0030026">
    <property type="term" value="P:intracellular manganese ion homeostasis"/>
    <property type="evidence" value="ECO:0007669"/>
    <property type="project" value="TreeGrafter"/>
</dbReference>
<dbReference type="AlphaFoldDB" id="A0A0C3CEY7"/>
<dbReference type="GO" id="GO:0005737">
    <property type="term" value="C:cytoplasm"/>
    <property type="evidence" value="ECO:0007669"/>
    <property type="project" value="TreeGrafter"/>
</dbReference>
<keyword evidence="5 6" id="KW-0472">Membrane</keyword>
<dbReference type="PANTHER" id="PTHR12064">
    <property type="entry name" value="METAL TRANSPORTER CNNM"/>
    <property type="match status" value="1"/>
</dbReference>
<feature type="transmembrane region" description="Helical" evidence="7">
    <location>
        <begin position="41"/>
        <end position="66"/>
    </location>
</feature>
<feature type="domain" description="CNNM transmembrane" evidence="9">
    <location>
        <begin position="37"/>
        <end position="220"/>
    </location>
</feature>
<evidence type="ECO:0000313" key="10">
    <source>
        <dbReference type="EMBL" id="KIM47330.1"/>
    </source>
</evidence>
<dbReference type="GO" id="GO:0016020">
    <property type="term" value="C:membrane"/>
    <property type="evidence" value="ECO:0007669"/>
    <property type="project" value="UniProtKB-SubCell"/>
</dbReference>
<evidence type="ECO:0000256" key="5">
    <source>
        <dbReference type="ARBA" id="ARBA00023136"/>
    </source>
</evidence>